<organism evidence="2 3">
    <name type="scientific">Insulibacter thermoxylanivorax</name>
    <dbReference type="NCBI Taxonomy" id="2749268"/>
    <lineage>
        <taxon>Bacteria</taxon>
        <taxon>Bacillati</taxon>
        <taxon>Bacillota</taxon>
        <taxon>Bacilli</taxon>
        <taxon>Bacillales</taxon>
        <taxon>Paenibacillaceae</taxon>
        <taxon>Insulibacter</taxon>
    </lineage>
</organism>
<gene>
    <name evidence="2" type="ORF">PRECH8_16320</name>
</gene>
<reference evidence="2" key="1">
    <citation type="submission" date="2020-08" db="EMBL/GenBank/DDBJ databases">
        <authorList>
            <person name="Uke A."/>
            <person name="Chhe C."/>
            <person name="Baramee S."/>
            <person name="Kosugi A."/>
        </authorList>
    </citation>
    <scope>NUCLEOTIDE SEQUENCE</scope>
    <source>
        <strain evidence="2">DA-C8</strain>
    </source>
</reference>
<evidence type="ECO:0000313" key="3">
    <source>
        <dbReference type="Proteomes" id="UP000654993"/>
    </source>
</evidence>
<feature type="region of interest" description="Disordered" evidence="1">
    <location>
        <begin position="110"/>
        <end position="134"/>
    </location>
</feature>
<dbReference type="EMBL" id="BMAQ01000015">
    <property type="protein sequence ID" value="GFR38336.1"/>
    <property type="molecule type" value="Genomic_DNA"/>
</dbReference>
<evidence type="ECO:0000313" key="2">
    <source>
        <dbReference type="EMBL" id="GFR38336.1"/>
    </source>
</evidence>
<protein>
    <submittedName>
        <fullName evidence="2">Uncharacterized protein</fullName>
    </submittedName>
</protein>
<proteinExistence type="predicted"/>
<feature type="compositionally biased region" description="Acidic residues" evidence="1">
    <location>
        <begin position="110"/>
        <end position="121"/>
    </location>
</feature>
<accession>A0A916QCQ6</accession>
<dbReference type="Proteomes" id="UP000654993">
    <property type="component" value="Unassembled WGS sequence"/>
</dbReference>
<comment type="caution">
    <text evidence="2">The sequence shown here is derived from an EMBL/GenBank/DDBJ whole genome shotgun (WGS) entry which is preliminary data.</text>
</comment>
<name>A0A916QCQ6_9BACL</name>
<reference evidence="2" key="2">
    <citation type="journal article" date="2021" name="Data Brief">
        <title>Draft genome sequence data of the facultative, thermophilic, xylanolytic bacterium Paenibacillus sp. strain DA-C8.</title>
        <authorList>
            <person name="Chhe C."/>
            <person name="Uke A."/>
            <person name="Baramee S."/>
            <person name="Ungkulpasvich U."/>
            <person name="Tachaapaikoon C."/>
            <person name="Pason P."/>
            <person name="Waeonukul R."/>
            <person name="Ratanakhanokchai K."/>
            <person name="Kosugi A."/>
        </authorList>
    </citation>
    <scope>NUCLEOTIDE SEQUENCE</scope>
    <source>
        <strain evidence="2">DA-C8</strain>
    </source>
</reference>
<sequence>MGKIAIRPDMRTAGGEVSDVLLNGRYVGGITLVYREGSRLSGSIQLERTSMTPAEKRKVLRYLQDYIHSFAAAIEAEDCDVIVTYSPFDQVIAMEHNVGEIQYFMEDPEGPDEELYQEDGTADAPLDHDPQRGPDPYEMESRDVEAYELVITGEHGDSVEYHIYGRNKRWLAEAFVTLQGADCFGEINWMIEPTPEQIEAGVDLLVSDFDDDYVDSFQLEVKHNGELLEIFELDHQDLAAYEDGASLLESRTSPYSVHLVRDDGDTLTYDIYSRENGNLPIGTATIDISEPMITGYMDFREMNSEEDREKIAALIMRELDKERDYDSFSLSVLYRNRLIDELLLENEAAL</sequence>
<dbReference type="AlphaFoldDB" id="A0A916QCQ6"/>
<keyword evidence="3" id="KW-1185">Reference proteome</keyword>
<evidence type="ECO:0000256" key="1">
    <source>
        <dbReference type="SAM" id="MobiDB-lite"/>
    </source>
</evidence>
<dbReference type="RefSeq" id="WP_200966588.1">
    <property type="nucleotide sequence ID" value="NZ_BMAQ01000015.1"/>
</dbReference>